<evidence type="ECO:0000256" key="5">
    <source>
        <dbReference type="ARBA" id="ARBA00023163"/>
    </source>
</evidence>
<dbReference type="GO" id="GO:0006352">
    <property type="term" value="P:DNA-templated transcription initiation"/>
    <property type="evidence" value="ECO:0007669"/>
    <property type="project" value="InterPro"/>
</dbReference>
<dbReference type="Pfam" id="PF04542">
    <property type="entry name" value="Sigma70_r2"/>
    <property type="match status" value="1"/>
</dbReference>
<dbReference type="EMBL" id="JABFHI010000004">
    <property type="protein sequence ID" value="NOG32255.1"/>
    <property type="molecule type" value="Genomic_DNA"/>
</dbReference>
<dbReference type="InterPro" id="IPR039425">
    <property type="entry name" value="RNA_pol_sigma-70-like"/>
</dbReference>
<evidence type="ECO:0000313" key="8">
    <source>
        <dbReference type="EMBL" id="NOG32255.1"/>
    </source>
</evidence>
<dbReference type="PROSITE" id="PS01063">
    <property type="entry name" value="SIGMA70_ECF"/>
    <property type="match status" value="1"/>
</dbReference>
<keyword evidence="2 6" id="KW-0805">Transcription regulation</keyword>
<proteinExistence type="inferred from homology"/>
<reference evidence="8 9" key="2">
    <citation type="submission" date="2020-06" db="EMBL/GenBank/DDBJ databases">
        <title>Halomonas songnenensis sp. nov., a moderately halophilic bacterium isolated from saline and alkaline soils.</title>
        <authorList>
            <person name="Jiang J."/>
            <person name="Pan Y."/>
        </authorList>
    </citation>
    <scope>NUCLEOTIDE SEQUENCE [LARGE SCALE GENOMIC DNA]</scope>
    <source>
        <strain evidence="8 9">TBZ9</strain>
    </source>
</reference>
<reference evidence="8 9" key="1">
    <citation type="submission" date="2020-05" db="EMBL/GenBank/DDBJ databases">
        <authorList>
            <person name="Ruan W."/>
            <person name="Jeon C.O."/>
            <person name="Chun B.H."/>
        </authorList>
    </citation>
    <scope>NUCLEOTIDE SEQUENCE [LARGE SCALE GENOMIC DNA]</scope>
    <source>
        <strain evidence="8 9">TBZ9</strain>
    </source>
</reference>
<organism evidence="8 9">
    <name type="scientific">Vreelandella azerica</name>
    <dbReference type="NCBI Taxonomy" id="2732867"/>
    <lineage>
        <taxon>Bacteria</taxon>
        <taxon>Pseudomonadati</taxon>
        <taxon>Pseudomonadota</taxon>
        <taxon>Gammaproteobacteria</taxon>
        <taxon>Oceanospirillales</taxon>
        <taxon>Halomonadaceae</taxon>
        <taxon>Vreelandella</taxon>
    </lineage>
</organism>
<dbReference type="AlphaFoldDB" id="A0A7Y3TY66"/>
<comment type="similarity">
    <text evidence="1 6">Belongs to the sigma-70 factor family. ECF subfamily.</text>
</comment>
<keyword evidence="5 6" id="KW-0804">Transcription</keyword>
<comment type="caution">
    <text evidence="8">The sequence shown here is derived from an EMBL/GenBank/DDBJ whole genome shotgun (WGS) entry which is preliminary data.</text>
</comment>
<sequence>MEAAWQSHHQELYRFLIKHCGDKDAADELLQRVYMQALTHKTEFCELATPRAWLYTVAKRQWIDEQRRRKPWVDVDDIDIADEPAAGMPVDSLAACIAKALPHCEADDAHILSECDLSGVKQADYAQRHGLTLAATKARLRRARQRLRERLIQQCQITFDANGRICCHRALAEN</sequence>
<keyword evidence="3 6" id="KW-0731">Sigma factor</keyword>
<dbReference type="Gene3D" id="1.10.10.10">
    <property type="entry name" value="Winged helix-like DNA-binding domain superfamily/Winged helix DNA-binding domain"/>
    <property type="match status" value="1"/>
</dbReference>
<dbReference type="InterPro" id="IPR013325">
    <property type="entry name" value="RNA_pol_sigma_r2"/>
</dbReference>
<dbReference type="InterPro" id="IPR000838">
    <property type="entry name" value="RNA_pol_sigma70_ECF_CS"/>
</dbReference>
<feature type="domain" description="RNA polymerase sigma-70 region 2" evidence="7">
    <location>
        <begin position="6"/>
        <end position="70"/>
    </location>
</feature>
<dbReference type="NCBIfam" id="TIGR02937">
    <property type="entry name" value="sigma70-ECF"/>
    <property type="match status" value="1"/>
</dbReference>
<evidence type="ECO:0000256" key="1">
    <source>
        <dbReference type="ARBA" id="ARBA00010641"/>
    </source>
</evidence>
<evidence type="ECO:0000256" key="2">
    <source>
        <dbReference type="ARBA" id="ARBA00023015"/>
    </source>
</evidence>
<dbReference type="GO" id="GO:0016987">
    <property type="term" value="F:sigma factor activity"/>
    <property type="evidence" value="ECO:0007669"/>
    <property type="project" value="UniProtKB-KW"/>
</dbReference>
<dbReference type="InterPro" id="IPR036388">
    <property type="entry name" value="WH-like_DNA-bd_sf"/>
</dbReference>
<evidence type="ECO:0000256" key="3">
    <source>
        <dbReference type="ARBA" id="ARBA00023082"/>
    </source>
</evidence>
<dbReference type="PANTHER" id="PTHR43133:SF8">
    <property type="entry name" value="RNA POLYMERASE SIGMA FACTOR HI_1459-RELATED"/>
    <property type="match status" value="1"/>
</dbReference>
<gene>
    <name evidence="8" type="ORF">HLB35_11710</name>
</gene>
<evidence type="ECO:0000259" key="7">
    <source>
        <dbReference type="Pfam" id="PF04542"/>
    </source>
</evidence>
<name>A0A7Y3TY66_9GAMM</name>
<dbReference type="RefSeq" id="WP_171702788.1">
    <property type="nucleotide sequence ID" value="NZ_JABFHI010000004.1"/>
</dbReference>
<keyword evidence="4 6" id="KW-0238">DNA-binding</keyword>
<dbReference type="PANTHER" id="PTHR43133">
    <property type="entry name" value="RNA POLYMERASE ECF-TYPE SIGMA FACTO"/>
    <property type="match status" value="1"/>
</dbReference>
<accession>A0A7Y3TY66</accession>
<evidence type="ECO:0000256" key="6">
    <source>
        <dbReference type="RuleBase" id="RU000716"/>
    </source>
</evidence>
<dbReference type="InterPro" id="IPR007627">
    <property type="entry name" value="RNA_pol_sigma70_r2"/>
</dbReference>
<evidence type="ECO:0000313" key="9">
    <source>
        <dbReference type="Proteomes" id="UP000588806"/>
    </source>
</evidence>
<dbReference type="GO" id="GO:0003677">
    <property type="term" value="F:DNA binding"/>
    <property type="evidence" value="ECO:0007669"/>
    <property type="project" value="UniProtKB-KW"/>
</dbReference>
<dbReference type="SUPFAM" id="SSF88659">
    <property type="entry name" value="Sigma3 and sigma4 domains of RNA polymerase sigma factors"/>
    <property type="match status" value="1"/>
</dbReference>
<dbReference type="SUPFAM" id="SSF88946">
    <property type="entry name" value="Sigma2 domain of RNA polymerase sigma factors"/>
    <property type="match status" value="1"/>
</dbReference>
<dbReference type="Proteomes" id="UP000588806">
    <property type="component" value="Unassembled WGS sequence"/>
</dbReference>
<protein>
    <recommendedName>
        <fullName evidence="6">RNA polymerase sigma factor</fullName>
    </recommendedName>
</protein>
<dbReference type="InterPro" id="IPR013324">
    <property type="entry name" value="RNA_pol_sigma_r3/r4-like"/>
</dbReference>
<dbReference type="Gene3D" id="1.10.1740.10">
    <property type="match status" value="1"/>
</dbReference>
<dbReference type="InterPro" id="IPR014284">
    <property type="entry name" value="RNA_pol_sigma-70_dom"/>
</dbReference>
<keyword evidence="9" id="KW-1185">Reference proteome</keyword>
<evidence type="ECO:0000256" key="4">
    <source>
        <dbReference type="ARBA" id="ARBA00023125"/>
    </source>
</evidence>